<keyword evidence="4" id="KW-1185">Reference proteome</keyword>
<evidence type="ECO:0000313" key="3">
    <source>
        <dbReference type="EMBL" id="SMC94613.1"/>
    </source>
</evidence>
<dbReference type="AlphaFoldDB" id="A0A1W2DB64"/>
<proteinExistence type="predicted"/>
<dbReference type="OrthoDB" id="768210at2"/>
<dbReference type="EMBL" id="FWXT01000003">
    <property type="protein sequence ID" value="SMC94613.1"/>
    <property type="molecule type" value="Genomic_DNA"/>
</dbReference>
<gene>
    <name evidence="3" type="ORF">SAMN04488524_3562</name>
</gene>
<accession>A0A1W2DB64</accession>
<evidence type="ECO:0000259" key="2">
    <source>
        <dbReference type="Pfam" id="PF13628"/>
    </source>
</evidence>
<organism evidence="3 4">
    <name type="scientific">Pedobacter africanus</name>
    <dbReference type="NCBI Taxonomy" id="151894"/>
    <lineage>
        <taxon>Bacteria</taxon>
        <taxon>Pseudomonadati</taxon>
        <taxon>Bacteroidota</taxon>
        <taxon>Sphingobacteriia</taxon>
        <taxon>Sphingobacteriales</taxon>
        <taxon>Sphingobacteriaceae</taxon>
        <taxon>Pedobacter</taxon>
    </lineage>
</organism>
<keyword evidence="1" id="KW-0732">Signal</keyword>
<sequence length="209" mass="23719">MKNLKFRILLICSVCVLIASSFATANFHVANKRISVQDTLNIGHFLQKVSMDYAWELNLSKQIKTKTQQSRIREYAVKTIDMCILAHKDLQAFAGPAKVTLADSASVPLKIREMMFAKKTNSDINSIYLLTSINNHQQIINRYEKVILSSDTALVSIAKKHLRSLRRNLEMAKFLSKNLKNGKLIPDRPPKAEDTIPPNKFHVKSLNKV</sequence>
<evidence type="ECO:0000256" key="1">
    <source>
        <dbReference type="SAM" id="SignalP"/>
    </source>
</evidence>
<dbReference type="RefSeq" id="WP_084240361.1">
    <property type="nucleotide sequence ID" value="NZ_FWXT01000003.1"/>
</dbReference>
<evidence type="ECO:0000313" key="4">
    <source>
        <dbReference type="Proteomes" id="UP000192756"/>
    </source>
</evidence>
<protein>
    <submittedName>
        <fullName evidence="3">Predicted outer membrane protein</fullName>
    </submittedName>
</protein>
<feature type="domain" description="DUF4142" evidence="2">
    <location>
        <begin position="44"/>
        <end position="173"/>
    </location>
</feature>
<name>A0A1W2DB64_9SPHI</name>
<dbReference type="Proteomes" id="UP000192756">
    <property type="component" value="Unassembled WGS sequence"/>
</dbReference>
<dbReference type="STRING" id="151894.SAMN04488524_3562"/>
<dbReference type="Pfam" id="PF13628">
    <property type="entry name" value="DUF4142"/>
    <property type="match status" value="1"/>
</dbReference>
<reference evidence="4" key="1">
    <citation type="submission" date="2017-04" db="EMBL/GenBank/DDBJ databases">
        <authorList>
            <person name="Varghese N."/>
            <person name="Submissions S."/>
        </authorList>
    </citation>
    <scope>NUCLEOTIDE SEQUENCE [LARGE SCALE GENOMIC DNA]</scope>
    <source>
        <strain evidence="4">DSM 12126</strain>
    </source>
</reference>
<dbReference type="InterPro" id="IPR025419">
    <property type="entry name" value="DUF4142"/>
</dbReference>
<feature type="chain" id="PRO_5012845614" evidence="1">
    <location>
        <begin position="26"/>
        <end position="209"/>
    </location>
</feature>
<feature type="signal peptide" evidence="1">
    <location>
        <begin position="1"/>
        <end position="25"/>
    </location>
</feature>